<name>A0A084WS62_ANOSI</name>
<dbReference type="EMBL" id="KE525409">
    <property type="protein sequence ID" value="KFB53056.1"/>
    <property type="molecule type" value="Genomic_DNA"/>
</dbReference>
<keyword evidence="2" id="KW-0238">DNA-binding</keyword>
<dbReference type="GO" id="GO:0003677">
    <property type="term" value="F:DNA binding"/>
    <property type="evidence" value="ECO:0007669"/>
    <property type="project" value="UniProtKB-KW"/>
</dbReference>
<dbReference type="EnsemblMetazoa" id="ASIC021252-RA">
    <property type="protein sequence ID" value="ASIC021252-PA"/>
    <property type="gene ID" value="ASIC021252"/>
</dbReference>
<reference evidence="2 4" key="1">
    <citation type="journal article" date="2014" name="BMC Genomics">
        <title>Genome sequence of Anopheles sinensis provides insight into genetics basis of mosquito competence for malaria parasites.</title>
        <authorList>
            <person name="Zhou D."/>
            <person name="Zhang D."/>
            <person name="Ding G."/>
            <person name="Shi L."/>
            <person name="Hou Q."/>
            <person name="Ye Y."/>
            <person name="Xu Y."/>
            <person name="Zhou H."/>
            <person name="Xiong C."/>
            <person name="Li S."/>
            <person name="Yu J."/>
            <person name="Hong S."/>
            <person name="Yu X."/>
            <person name="Zou P."/>
            <person name="Chen C."/>
            <person name="Chang X."/>
            <person name="Wang W."/>
            <person name="Lv Y."/>
            <person name="Sun Y."/>
            <person name="Ma L."/>
            <person name="Shen B."/>
            <person name="Zhu C."/>
        </authorList>
    </citation>
    <scope>NUCLEOTIDE SEQUENCE [LARGE SCALE GENOMIC DNA]</scope>
</reference>
<dbReference type="VEuPathDB" id="VectorBase:ASIC021252"/>
<dbReference type="EMBL" id="ATLV01026331">
    <property type="status" value="NOT_ANNOTATED_CDS"/>
    <property type="molecule type" value="Genomic_DNA"/>
</dbReference>
<proteinExistence type="predicted"/>
<evidence type="ECO:0000256" key="1">
    <source>
        <dbReference type="SAM" id="MobiDB-lite"/>
    </source>
</evidence>
<dbReference type="AlphaFoldDB" id="A0A084WS62"/>
<evidence type="ECO:0000313" key="3">
    <source>
        <dbReference type="EnsemblMetazoa" id="ASIC021252-PA"/>
    </source>
</evidence>
<reference evidence="3" key="2">
    <citation type="submission" date="2020-05" db="UniProtKB">
        <authorList>
            <consortium name="EnsemblMetazoa"/>
        </authorList>
    </citation>
    <scope>IDENTIFICATION</scope>
</reference>
<evidence type="ECO:0000313" key="2">
    <source>
        <dbReference type="EMBL" id="KFB53056.1"/>
    </source>
</evidence>
<dbReference type="Proteomes" id="UP000030765">
    <property type="component" value="Unassembled WGS sequence"/>
</dbReference>
<sequence>MAQIANGGDNTFAGVPIGRHGDENEKKWVEVVDFSSTSFKCTFFSFWPKQKQRYLKKSGRRWKDDRWKGVGRHLRAAFRSVAIEGMAR</sequence>
<evidence type="ECO:0000313" key="4">
    <source>
        <dbReference type="Proteomes" id="UP000030765"/>
    </source>
</evidence>
<keyword evidence="4" id="KW-1185">Reference proteome</keyword>
<feature type="region of interest" description="Disordered" evidence="1">
    <location>
        <begin position="1"/>
        <end position="20"/>
    </location>
</feature>
<organism evidence="2">
    <name type="scientific">Anopheles sinensis</name>
    <name type="common">Mosquito</name>
    <dbReference type="NCBI Taxonomy" id="74873"/>
    <lineage>
        <taxon>Eukaryota</taxon>
        <taxon>Metazoa</taxon>
        <taxon>Ecdysozoa</taxon>
        <taxon>Arthropoda</taxon>
        <taxon>Hexapoda</taxon>
        <taxon>Insecta</taxon>
        <taxon>Pterygota</taxon>
        <taxon>Neoptera</taxon>
        <taxon>Endopterygota</taxon>
        <taxon>Diptera</taxon>
        <taxon>Nematocera</taxon>
        <taxon>Culicoidea</taxon>
        <taxon>Culicidae</taxon>
        <taxon>Anophelinae</taxon>
        <taxon>Anopheles</taxon>
    </lineage>
</organism>
<accession>A0A084WS62</accession>
<gene>
    <name evidence="2" type="ORF">ZHAS_00021252</name>
</gene>
<protein>
    <submittedName>
        <fullName evidence="2 3">WRKY DNA-binding domain containing protein</fullName>
    </submittedName>
</protein>